<evidence type="ECO:0000259" key="11">
    <source>
        <dbReference type="Pfam" id="PF05826"/>
    </source>
</evidence>
<dbReference type="CDD" id="cd04704">
    <property type="entry name" value="PLA2_bee_venom_like"/>
    <property type="match status" value="1"/>
</dbReference>
<dbReference type="GO" id="GO:0005576">
    <property type="term" value="C:extracellular region"/>
    <property type="evidence" value="ECO:0007669"/>
    <property type="project" value="UniProtKB-SubCell"/>
</dbReference>
<evidence type="ECO:0000256" key="5">
    <source>
        <dbReference type="ARBA" id="ARBA00022723"/>
    </source>
</evidence>
<keyword evidence="10" id="KW-0732">Signal</keyword>
<dbReference type="EC" id="3.1.1.4" evidence="3"/>
<dbReference type="Pfam" id="PF05826">
    <property type="entry name" value="Phospholip_A2_2"/>
    <property type="match status" value="1"/>
</dbReference>
<evidence type="ECO:0000256" key="3">
    <source>
        <dbReference type="ARBA" id="ARBA00013278"/>
    </source>
</evidence>
<keyword evidence="8" id="KW-0443">Lipid metabolism</keyword>
<dbReference type="AlphaFoldDB" id="A0A9W9ZTY8"/>
<dbReference type="FunFam" id="1.20.90.10:FF:000002">
    <property type="entry name" value="Phospholipase A2 group III"/>
    <property type="match status" value="1"/>
</dbReference>
<dbReference type="PANTHER" id="PTHR12253">
    <property type="entry name" value="RH14732P"/>
    <property type="match status" value="1"/>
</dbReference>
<keyword evidence="7" id="KW-0106">Calcium</keyword>
<evidence type="ECO:0000256" key="10">
    <source>
        <dbReference type="SAM" id="SignalP"/>
    </source>
</evidence>
<feature type="domain" description="Phospholipase A2-like central" evidence="11">
    <location>
        <begin position="37"/>
        <end position="131"/>
    </location>
</feature>
<dbReference type="InterPro" id="IPR033113">
    <property type="entry name" value="PLA2_histidine"/>
</dbReference>
<evidence type="ECO:0000256" key="4">
    <source>
        <dbReference type="ARBA" id="ARBA00022525"/>
    </source>
</evidence>
<dbReference type="PROSITE" id="PS00118">
    <property type="entry name" value="PA2_HIS"/>
    <property type="match status" value="1"/>
</dbReference>
<comment type="cofactor">
    <cofactor evidence="1">
        <name>Ca(2+)</name>
        <dbReference type="ChEBI" id="CHEBI:29108"/>
    </cofactor>
</comment>
<reference evidence="12" key="1">
    <citation type="submission" date="2023-01" db="EMBL/GenBank/DDBJ databases">
        <title>Genome assembly of the deep-sea coral Lophelia pertusa.</title>
        <authorList>
            <person name="Herrera S."/>
            <person name="Cordes E."/>
        </authorList>
    </citation>
    <scope>NUCLEOTIDE SEQUENCE</scope>
    <source>
        <strain evidence="12">USNM1676648</strain>
        <tissue evidence="12">Polyp</tissue>
    </source>
</reference>
<dbReference type="Proteomes" id="UP001163046">
    <property type="component" value="Unassembled WGS sequence"/>
</dbReference>
<dbReference type="GO" id="GO:0050482">
    <property type="term" value="P:arachidonate secretion"/>
    <property type="evidence" value="ECO:0007669"/>
    <property type="project" value="InterPro"/>
</dbReference>
<keyword evidence="6" id="KW-0378">Hydrolase</keyword>
<dbReference type="EMBL" id="MU825873">
    <property type="protein sequence ID" value="KAJ7387677.1"/>
    <property type="molecule type" value="Genomic_DNA"/>
</dbReference>
<feature type="signal peptide" evidence="10">
    <location>
        <begin position="1"/>
        <end position="22"/>
    </location>
</feature>
<sequence length="157" mass="18048">MFILRITIFAVLPLLFINRSYSSSINLSRKKRFLSFIYPGTKWCGMGNEAKSYGDLGTNVEADKCCRAHDNCKEYIPAYDSIGGTRNDLPYTVSHCDCDSTFYRCLKEANTKTAKKIGEIYFNTLKVPCFVWQKEDCHEGGCQQERKAVLQLPRQFR</sequence>
<organism evidence="12 13">
    <name type="scientific">Desmophyllum pertusum</name>
    <dbReference type="NCBI Taxonomy" id="174260"/>
    <lineage>
        <taxon>Eukaryota</taxon>
        <taxon>Metazoa</taxon>
        <taxon>Cnidaria</taxon>
        <taxon>Anthozoa</taxon>
        <taxon>Hexacorallia</taxon>
        <taxon>Scleractinia</taxon>
        <taxon>Caryophylliina</taxon>
        <taxon>Caryophylliidae</taxon>
        <taxon>Desmophyllum</taxon>
    </lineage>
</organism>
<evidence type="ECO:0000256" key="6">
    <source>
        <dbReference type="ARBA" id="ARBA00022801"/>
    </source>
</evidence>
<evidence type="ECO:0000256" key="9">
    <source>
        <dbReference type="ARBA" id="ARBA00023157"/>
    </source>
</evidence>
<keyword evidence="5" id="KW-0479">Metal-binding</keyword>
<comment type="caution">
    <text evidence="12">The sequence shown here is derived from an EMBL/GenBank/DDBJ whole genome shotgun (WGS) entry which is preliminary data.</text>
</comment>
<evidence type="ECO:0000256" key="2">
    <source>
        <dbReference type="ARBA" id="ARBA00004613"/>
    </source>
</evidence>
<gene>
    <name evidence="12" type="ORF">OS493_001015</name>
</gene>
<keyword evidence="4" id="KW-0964">Secreted</keyword>
<keyword evidence="9" id="KW-1015">Disulfide bond</keyword>
<evidence type="ECO:0000256" key="7">
    <source>
        <dbReference type="ARBA" id="ARBA00022837"/>
    </source>
</evidence>
<evidence type="ECO:0000256" key="8">
    <source>
        <dbReference type="ARBA" id="ARBA00023098"/>
    </source>
</evidence>
<dbReference type="SUPFAM" id="SSF48619">
    <property type="entry name" value="Phospholipase A2, PLA2"/>
    <property type="match status" value="1"/>
</dbReference>
<accession>A0A9W9ZTY8</accession>
<dbReference type="Gene3D" id="1.20.90.10">
    <property type="entry name" value="Phospholipase A2 domain"/>
    <property type="match status" value="1"/>
</dbReference>
<comment type="subcellular location">
    <subcellularLocation>
        <location evidence="2">Secreted</location>
    </subcellularLocation>
</comment>
<dbReference type="InterPro" id="IPR016090">
    <property type="entry name" value="PLA2-like_dom"/>
</dbReference>
<dbReference type="InterPro" id="IPR036444">
    <property type="entry name" value="PLipase_A2_dom_sf"/>
</dbReference>
<dbReference type="GO" id="GO:0004623">
    <property type="term" value="F:phospholipase A2 activity"/>
    <property type="evidence" value="ECO:0007669"/>
    <property type="project" value="UniProtKB-EC"/>
</dbReference>
<keyword evidence="13" id="KW-1185">Reference proteome</keyword>
<feature type="chain" id="PRO_5040844554" description="phospholipase A2" evidence="10">
    <location>
        <begin position="23"/>
        <end position="157"/>
    </location>
</feature>
<evidence type="ECO:0000313" key="13">
    <source>
        <dbReference type="Proteomes" id="UP001163046"/>
    </source>
</evidence>
<evidence type="ECO:0000256" key="1">
    <source>
        <dbReference type="ARBA" id="ARBA00001913"/>
    </source>
</evidence>
<name>A0A9W9ZTY8_9CNID</name>
<evidence type="ECO:0000313" key="12">
    <source>
        <dbReference type="EMBL" id="KAJ7387677.1"/>
    </source>
</evidence>
<dbReference type="GO" id="GO:0046872">
    <property type="term" value="F:metal ion binding"/>
    <property type="evidence" value="ECO:0007669"/>
    <property type="project" value="UniProtKB-KW"/>
</dbReference>
<dbReference type="OrthoDB" id="5947669at2759"/>
<protein>
    <recommendedName>
        <fullName evidence="3">phospholipase A2</fullName>
        <ecNumber evidence="3">3.1.1.4</ecNumber>
    </recommendedName>
</protein>
<dbReference type="GO" id="GO:0006644">
    <property type="term" value="P:phospholipid metabolic process"/>
    <property type="evidence" value="ECO:0007669"/>
    <property type="project" value="InterPro"/>
</dbReference>
<proteinExistence type="predicted"/>